<reference evidence="2" key="1">
    <citation type="journal article" date="2020" name="Nat. Commun.">
        <title>Large-scale genome sequencing of mycorrhizal fungi provides insights into the early evolution of symbiotic traits.</title>
        <authorList>
            <person name="Miyauchi S."/>
            <person name="Kiss E."/>
            <person name="Kuo A."/>
            <person name="Drula E."/>
            <person name="Kohler A."/>
            <person name="Sanchez-Garcia M."/>
            <person name="Morin E."/>
            <person name="Andreopoulos B."/>
            <person name="Barry K.W."/>
            <person name="Bonito G."/>
            <person name="Buee M."/>
            <person name="Carver A."/>
            <person name="Chen C."/>
            <person name="Cichocki N."/>
            <person name="Clum A."/>
            <person name="Culley D."/>
            <person name="Crous P.W."/>
            <person name="Fauchery L."/>
            <person name="Girlanda M."/>
            <person name="Hayes R.D."/>
            <person name="Keri Z."/>
            <person name="LaButti K."/>
            <person name="Lipzen A."/>
            <person name="Lombard V."/>
            <person name="Magnuson J."/>
            <person name="Maillard F."/>
            <person name="Murat C."/>
            <person name="Nolan M."/>
            <person name="Ohm R.A."/>
            <person name="Pangilinan J."/>
            <person name="Pereira M.F."/>
            <person name="Perotto S."/>
            <person name="Peter M."/>
            <person name="Pfister S."/>
            <person name="Riley R."/>
            <person name="Sitrit Y."/>
            <person name="Stielow J.B."/>
            <person name="Szollosi G."/>
            <person name="Zifcakova L."/>
            <person name="Stursova M."/>
            <person name="Spatafora J.W."/>
            <person name="Tedersoo L."/>
            <person name="Vaario L.M."/>
            <person name="Yamada A."/>
            <person name="Yan M."/>
            <person name="Wang P."/>
            <person name="Xu J."/>
            <person name="Bruns T."/>
            <person name="Baldrian P."/>
            <person name="Vilgalys R."/>
            <person name="Dunand C."/>
            <person name="Henrissat B."/>
            <person name="Grigoriev I.V."/>
            <person name="Hibbett D."/>
            <person name="Nagy L.G."/>
            <person name="Martin F.M."/>
        </authorList>
    </citation>
    <scope>NUCLEOTIDE SEQUENCE</scope>
    <source>
        <strain evidence="2">UH-Tt-Lm1</strain>
    </source>
</reference>
<feature type="compositionally biased region" description="Basic and acidic residues" evidence="1">
    <location>
        <begin position="253"/>
        <end position="271"/>
    </location>
</feature>
<feature type="compositionally biased region" description="Polar residues" evidence="1">
    <location>
        <begin position="582"/>
        <end position="591"/>
    </location>
</feature>
<feature type="compositionally biased region" description="Basic and acidic residues" evidence="1">
    <location>
        <begin position="106"/>
        <end position="116"/>
    </location>
</feature>
<sequence>MPPPPQHSLSQPNIHGPAHYPPHRPIPRGPPPQFLSQQFPGAEDGYQTNEEQWNVADDFIGDVERVDQSQLSSPGGKHGVAYAGGAQSGPISPPKDMPVQRLVRNNPERMSPKDFIENAQTGANTRKPRGDRTSQSSIPSIPSNGSPHSRTPEHRRSPSYPLRTDSPQPYSHYDYPQPRVPTPSGLRKVETISPASNQTKLSNSTPPLHSVKAKSPDRSLPLQEEPEDHHDDYGAHHHGSPTPSSDVYPEGRPGYDLKARGGRDSAGRRVDDDDSATLNEDLSDEDDSHVAKSEQRDESSSSGFTPRSPSVALPDMSQRPDYHQTTLRSRPRGAVTDQLNMRGFEQMFGQAVDNKQRVVPNSMATTPTSTTTANPPRIPPIAPPQNKDDKLASQQAQDNQSHPGTVRQNQGQNPRGPPVATHQHHFYPEDYYDPAVAYLQSFLQSPGNRPQAPIPPTPHSQTTAPSPSPLIHLAGGGYDLEPHRAVGSPYPHPFSHVPRNAYTVARTPSIAYDPNDPNVIREQMALQMQMYALNNAAASSADSTFSPSSTPFPAPGYNPWAFVPTMRGYPGLGLGMRRGADSTMSLRSSPSHEPVQLPLPPSMAKVPQSKLRKRERSVNLKAVQERLMNGGRSRSKLVPPRVDSTQPRDTSPEMTDPGEETAGEEDVADAVQEIAGDIDDDADWIDQDEEEDDGNDLLDLPYHPSYVRDDNKRRRRWENKWEALTEAFNALDRQTDTTMILVAAPQHTRKLYSLMSRSVRRDPALFGGDPVSNIRRSFRHVATHRKVSRVNHGMSLIDRLGLRSRSGSVSVDSMGQSDVGSSESREEDLRRALEAALGSLDALGNIYEERENRWREEMKRLNDDRSRVELLLSQTFGKLPMAVGNGGSGESTVNGQTENLIMV</sequence>
<feature type="region of interest" description="Disordered" evidence="1">
    <location>
        <begin position="445"/>
        <end position="468"/>
    </location>
</feature>
<gene>
    <name evidence="2" type="ORF">BJ322DRAFT_1012478</name>
</gene>
<evidence type="ECO:0000313" key="3">
    <source>
        <dbReference type="Proteomes" id="UP000736335"/>
    </source>
</evidence>
<feature type="region of interest" description="Disordered" evidence="1">
    <location>
        <begin position="807"/>
        <end position="827"/>
    </location>
</feature>
<proteinExistence type="predicted"/>
<dbReference type="OrthoDB" id="3243310at2759"/>
<accession>A0A9P6L272</accession>
<dbReference type="EMBL" id="WIUZ02000017">
    <property type="protein sequence ID" value="KAF9780042.1"/>
    <property type="molecule type" value="Genomic_DNA"/>
</dbReference>
<feature type="compositionally biased region" description="Basic and acidic residues" evidence="1">
    <location>
        <begin position="288"/>
        <end position="299"/>
    </location>
</feature>
<keyword evidence="3" id="KW-1185">Reference proteome</keyword>
<feature type="compositionally biased region" description="Polar residues" evidence="1">
    <location>
        <begin position="643"/>
        <end position="653"/>
    </location>
</feature>
<evidence type="ECO:0000313" key="2">
    <source>
        <dbReference type="EMBL" id="KAF9780042.1"/>
    </source>
</evidence>
<feature type="region of interest" description="Disordered" evidence="1">
    <location>
        <begin position="1"/>
        <end position="425"/>
    </location>
</feature>
<name>A0A9P6L272_9AGAM</name>
<feature type="compositionally biased region" description="Polar residues" evidence="1">
    <location>
        <begin position="392"/>
        <end position="413"/>
    </location>
</feature>
<comment type="caution">
    <text evidence="2">The sequence shown here is derived from an EMBL/GenBank/DDBJ whole genome shotgun (WGS) entry which is preliminary data.</text>
</comment>
<feature type="compositionally biased region" description="Acidic residues" evidence="1">
    <location>
        <begin position="656"/>
        <end position="665"/>
    </location>
</feature>
<dbReference type="AlphaFoldDB" id="A0A9P6L272"/>
<reference evidence="2" key="2">
    <citation type="submission" date="2020-11" db="EMBL/GenBank/DDBJ databases">
        <authorList>
            <consortium name="DOE Joint Genome Institute"/>
            <person name="Kuo A."/>
            <person name="Miyauchi S."/>
            <person name="Kiss E."/>
            <person name="Drula E."/>
            <person name="Kohler A."/>
            <person name="Sanchez-Garcia M."/>
            <person name="Andreopoulos B."/>
            <person name="Barry K.W."/>
            <person name="Bonito G."/>
            <person name="Buee M."/>
            <person name="Carver A."/>
            <person name="Chen C."/>
            <person name="Cichocki N."/>
            <person name="Clum A."/>
            <person name="Culley D."/>
            <person name="Crous P.W."/>
            <person name="Fauchery L."/>
            <person name="Girlanda M."/>
            <person name="Hayes R."/>
            <person name="Keri Z."/>
            <person name="Labutti K."/>
            <person name="Lipzen A."/>
            <person name="Lombard V."/>
            <person name="Magnuson J."/>
            <person name="Maillard F."/>
            <person name="Morin E."/>
            <person name="Murat C."/>
            <person name="Nolan M."/>
            <person name="Ohm R."/>
            <person name="Pangilinan J."/>
            <person name="Pereira M."/>
            <person name="Perotto S."/>
            <person name="Peter M."/>
            <person name="Riley R."/>
            <person name="Sitrit Y."/>
            <person name="Stielow B."/>
            <person name="Szollosi G."/>
            <person name="Zifcakova L."/>
            <person name="Stursova M."/>
            <person name="Spatafora J.W."/>
            <person name="Tedersoo L."/>
            <person name="Vaario L.-M."/>
            <person name="Yamada A."/>
            <person name="Yan M."/>
            <person name="Wang P."/>
            <person name="Xu J."/>
            <person name="Bruns T."/>
            <person name="Baldrian P."/>
            <person name="Vilgalys R."/>
            <person name="Henrissat B."/>
            <person name="Grigoriev I.V."/>
            <person name="Hibbett D."/>
            <person name="Nagy L.G."/>
            <person name="Martin F.M."/>
        </authorList>
    </citation>
    <scope>NUCLEOTIDE SEQUENCE</scope>
    <source>
        <strain evidence="2">UH-Tt-Lm1</strain>
    </source>
</reference>
<feature type="compositionally biased region" description="Low complexity" evidence="1">
    <location>
        <begin position="360"/>
        <end position="375"/>
    </location>
</feature>
<feature type="region of interest" description="Disordered" evidence="1">
    <location>
        <begin position="580"/>
        <end position="665"/>
    </location>
</feature>
<feature type="compositionally biased region" description="Polar residues" evidence="1">
    <location>
        <begin position="193"/>
        <end position="207"/>
    </location>
</feature>
<protein>
    <submittedName>
        <fullName evidence="2">Uncharacterized protein</fullName>
    </submittedName>
</protein>
<organism evidence="2 3">
    <name type="scientific">Thelephora terrestris</name>
    <dbReference type="NCBI Taxonomy" id="56493"/>
    <lineage>
        <taxon>Eukaryota</taxon>
        <taxon>Fungi</taxon>
        <taxon>Dikarya</taxon>
        <taxon>Basidiomycota</taxon>
        <taxon>Agaricomycotina</taxon>
        <taxon>Agaricomycetes</taxon>
        <taxon>Thelephorales</taxon>
        <taxon>Thelephoraceae</taxon>
        <taxon>Thelephora</taxon>
    </lineage>
</organism>
<feature type="compositionally biased region" description="Low complexity" evidence="1">
    <location>
        <begin position="300"/>
        <end position="310"/>
    </location>
</feature>
<dbReference type="Proteomes" id="UP000736335">
    <property type="component" value="Unassembled WGS sequence"/>
</dbReference>
<evidence type="ECO:0000256" key="1">
    <source>
        <dbReference type="SAM" id="MobiDB-lite"/>
    </source>
</evidence>
<feature type="compositionally biased region" description="Low complexity" evidence="1">
    <location>
        <begin position="134"/>
        <end position="149"/>
    </location>
</feature>